<gene>
    <name evidence="2" type="ORF">OLEA9_A013596</name>
</gene>
<evidence type="ECO:0000256" key="1">
    <source>
        <dbReference type="SAM" id="SignalP"/>
    </source>
</evidence>
<proteinExistence type="predicted"/>
<accession>A0A8S0Q4Q0</accession>
<reference evidence="2 3" key="1">
    <citation type="submission" date="2019-12" db="EMBL/GenBank/DDBJ databases">
        <authorList>
            <person name="Alioto T."/>
            <person name="Alioto T."/>
            <person name="Gomez Garrido J."/>
        </authorList>
    </citation>
    <scope>NUCLEOTIDE SEQUENCE [LARGE SCALE GENOMIC DNA]</scope>
</reference>
<name>A0A8S0Q4Q0_OLEEU</name>
<keyword evidence="3" id="KW-1185">Reference proteome</keyword>
<dbReference type="OrthoDB" id="1741252at2759"/>
<evidence type="ECO:0000313" key="3">
    <source>
        <dbReference type="Proteomes" id="UP000594638"/>
    </source>
</evidence>
<protein>
    <submittedName>
        <fullName evidence="2">Uncharacterized protein</fullName>
    </submittedName>
</protein>
<dbReference type="Gramene" id="OE9A013596T1">
    <property type="protein sequence ID" value="OE9A013596C1"/>
    <property type="gene ID" value="OE9A013596"/>
</dbReference>
<evidence type="ECO:0000313" key="2">
    <source>
        <dbReference type="EMBL" id="CAA2962961.1"/>
    </source>
</evidence>
<comment type="caution">
    <text evidence="2">The sequence shown here is derived from an EMBL/GenBank/DDBJ whole genome shotgun (WGS) entry which is preliminary data.</text>
</comment>
<dbReference type="EMBL" id="CACTIH010001806">
    <property type="protein sequence ID" value="CAA2962961.1"/>
    <property type="molecule type" value="Genomic_DNA"/>
</dbReference>
<feature type="chain" id="PRO_5035929450" evidence="1">
    <location>
        <begin position="25"/>
        <end position="82"/>
    </location>
</feature>
<organism evidence="2 3">
    <name type="scientific">Olea europaea subsp. europaea</name>
    <dbReference type="NCBI Taxonomy" id="158383"/>
    <lineage>
        <taxon>Eukaryota</taxon>
        <taxon>Viridiplantae</taxon>
        <taxon>Streptophyta</taxon>
        <taxon>Embryophyta</taxon>
        <taxon>Tracheophyta</taxon>
        <taxon>Spermatophyta</taxon>
        <taxon>Magnoliopsida</taxon>
        <taxon>eudicotyledons</taxon>
        <taxon>Gunneridae</taxon>
        <taxon>Pentapetalae</taxon>
        <taxon>asterids</taxon>
        <taxon>lamiids</taxon>
        <taxon>Lamiales</taxon>
        <taxon>Oleaceae</taxon>
        <taxon>Oleeae</taxon>
        <taxon>Olea</taxon>
    </lineage>
</organism>
<feature type="signal peptide" evidence="1">
    <location>
        <begin position="1"/>
        <end position="24"/>
    </location>
</feature>
<sequence length="82" mass="9109">MIRTAKSPSMAAAAIKCLITHVLGLLVEVMSKGIEKHLTSVLQAMRRILQFAVIALTSEQDLYDGAVIPWWKEASCSFIMFK</sequence>
<dbReference type="AlphaFoldDB" id="A0A8S0Q4Q0"/>
<dbReference type="Proteomes" id="UP000594638">
    <property type="component" value="Unassembled WGS sequence"/>
</dbReference>
<keyword evidence="1" id="KW-0732">Signal</keyword>